<comment type="subcellular location">
    <subcellularLocation>
        <location evidence="1">Membrane</location>
        <topology evidence="1">Single-pass type I membrane protein</topology>
    </subcellularLocation>
</comment>
<accession>A0A7K7BSJ2</accession>
<keyword evidence="3" id="KW-0812">Transmembrane</keyword>
<keyword evidence="4" id="KW-0732">Signal</keyword>
<dbReference type="InterPro" id="IPR024810">
    <property type="entry name" value="MAB21L/cGLR"/>
</dbReference>
<dbReference type="AlphaFoldDB" id="A0A7K7BSJ2"/>
<dbReference type="EMBL" id="VZSI01000017">
    <property type="protein sequence ID" value="NWY11476.1"/>
    <property type="molecule type" value="Genomic_DNA"/>
</dbReference>
<evidence type="ECO:0000256" key="3">
    <source>
        <dbReference type="ARBA" id="ARBA00022692"/>
    </source>
</evidence>
<dbReference type="Pfam" id="PF20266">
    <property type="entry name" value="Mab-21_C"/>
    <property type="match status" value="1"/>
</dbReference>
<proteinExistence type="inferred from homology"/>
<sequence>MVTLLMDNFTRAFGHGSSNHFYPVLQQAIGVDSAFEGWRPRTEGALYHVLVPLNAPAGHAFRLEPDTGVKMPGRNFRVRVELECTCVREQLGDNTMLCFLHHSKEELSRKQEPSLLDTLCTGPYLDVEKTAHWLYRLVRADWLLLLQSSHRLNLTLLPSSRSCKMQLSKGKESLVVEVLFGVRQGDSDIYVSSQPTEVHFMPSTTWHETYAVAEANFFRHVARQVPQDSWHCKCLQFLTGVAMGKGFSAYALKTVVMHLLNTRPLSQWSRRDFLKRLVDIVDSLRCSLDKKRLDHFVIGNQRLPGEISLPPELQRVEPPNLFQHLARDPDAYREVVQEYIRLRHH</sequence>
<feature type="domain" description="Mab-21-like HhH/H2TH-like" evidence="7">
    <location>
        <begin position="245"/>
        <end position="298"/>
    </location>
</feature>
<evidence type="ECO:0000256" key="4">
    <source>
        <dbReference type="ARBA" id="ARBA00022729"/>
    </source>
</evidence>
<comment type="caution">
    <text evidence="8">The sequence shown here is derived from an EMBL/GenBank/DDBJ whole genome shotgun (WGS) entry which is preliminary data.</text>
</comment>
<dbReference type="InterPro" id="IPR026250">
    <property type="entry name" value="ITPRIP-like"/>
</dbReference>
<feature type="non-terminal residue" evidence="8">
    <location>
        <position position="1"/>
    </location>
</feature>
<dbReference type="SMART" id="SM01265">
    <property type="entry name" value="Mab-21"/>
    <property type="match status" value="1"/>
</dbReference>
<evidence type="ECO:0000256" key="5">
    <source>
        <dbReference type="ARBA" id="ARBA00022989"/>
    </source>
</evidence>
<organism evidence="8 9">
    <name type="scientific">Aphelocoma coerulescens</name>
    <name type="common">Florida scrub-jay</name>
    <name type="synonym">Corvus coerulescens</name>
    <dbReference type="NCBI Taxonomy" id="39617"/>
    <lineage>
        <taxon>Eukaryota</taxon>
        <taxon>Metazoa</taxon>
        <taxon>Chordata</taxon>
        <taxon>Craniata</taxon>
        <taxon>Vertebrata</taxon>
        <taxon>Euteleostomi</taxon>
        <taxon>Archelosauria</taxon>
        <taxon>Archosauria</taxon>
        <taxon>Dinosauria</taxon>
        <taxon>Saurischia</taxon>
        <taxon>Theropoda</taxon>
        <taxon>Coelurosauria</taxon>
        <taxon>Aves</taxon>
        <taxon>Neognathae</taxon>
        <taxon>Neoaves</taxon>
        <taxon>Telluraves</taxon>
        <taxon>Australaves</taxon>
        <taxon>Passeriformes</taxon>
        <taxon>Corvoidea</taxon>
        <taxon>Corvidae</taxon>
        <taxon>Aphelocoma</taxon>
    </lineage>
</organism>
<dbReference type="Proteomes" id="UP000575874">
    <property type="component" value="Unassembled WGS sequence"/>
</dbReference>
<keyword evidence="9" id="KW-1185">Reference proteome</keyword>
<dbReference type="PANTHER" id="PTHR10656">
    <property type="entry name" value="CELL FATE DETERMINING PROTEIN MAB21-RELATED"/>
    <property type="match status" value="1"/>
</dbReference>
<feature type="non-terminal residue" evidence="8">
    <location>
        <position position="345"/>
    </location>
</feature>
<keyword evidence="6" id="KW-0472">Membrane</keyword>
<dbReference type="GO" id="GO:0016020">
    <property type="term" value="C:membrane"/>
    <property type="evidence" value="ECO:0007669"/>
    <property type="project" value="UniProtKB-SubCell"/>
</dbReference>
<dbReference type="Gene3D" id="1.10.1410.40">
    <property type="match status" value="1"/>
</dbReference>
<keyword evidence="5" id="KW-1133">Transmembrane helix</keyword>
<dbReference type="PRINTS" id="PR02107">
    <property type="entry name" value="INOS145TPRIP"/>
</dbReference>
<evidence type="ECO:0000259" key="7">
    <source>
        <dbReference type="Pfam" id="PF20266"/>
    </source>
</evidence>
<protein>
    <submittedName>
        <fullName evidence="8">IPIL1 protein</fullName>
    </submittedName>
</protein>
<name>A0A7K7BSJ2_APHCE</name>
<gene>
    <name evidence="8" type="primary">Itpripl1_0</name>
    <name evidence="8" type="ORF">APHCOE_R06745</name>
</gene>
<evidence type="ECO:0000313" key="9">
    <source>
        <dbReference type="Proteomes" id="UP000575874"/>
    </source>
</evidence>
<evidence type="ECO:0000313" key="8">
    <source>
        <dbReference type="EMBL" id="NWY11476.1"/>
    </source>
</evidence>
<evidence type="ECO:0000256" key="6">
    <source>
        <dbReference type="ARBA" id="ARBA00023136"/>
    </source>
</evidence>
<comment type="similarity">
    <text evidence="2">Belongs to the ITPRIP family.</text>
</comment>
<evidence type="ECO:0000256" key="2">
    <source>
        <dbReference type="ARBA" id="ARBA00005554"/>
    </source>
</evidence>
<reference evidence="8 9" key="1">
    <citation type="submission" date="2019-09" db="EMBL/GenBank/DDBJ databases">
        <title>Bird 10,000 Genomes (B10K) Project - Family phase.</title>
        <authorList>
            <person name="Zhang G."/>
        </authorList>
    </citation>
    <scope>NUCLEOTIDE SEQUENCE [LARGE SCALE GENOMIC DNA]</scope>
    <source>
        <strain evidence="8">OUT-0022</strain>
        <tissue evidence="8">Blood</tissue>
    </source>
</reference>
<evidence type="ECO:0000256" key="1">
    <source>
        <dbReference type="ARBA" id="ARBA00004479"/>
    </source>
</evidence>
<dbReference type="PANTHER" id="PTHR10656:SF40">
    <property type="entry name" value="INOSITOL 1,4,5-TRISPHOSPHATE RECEPTOR-INTERACTING PROTEIN-LIKE 1"/>
    <property type="match status" value="1"/>
</dbReference>
<dbReference type="InterPro" id="IPR046906">
    <property type="entry name" value="Mab-21_HhH/H2TH-like"/>
</dbReference>